<dbReference type="InterPro" id="IPR036396">
    <property type="entry name" value="Cyt_P450_sf"/>
</dbReference>
<dbReference type="InterPro" id="IPR001128">
    <property type="entry name" value="Cyt_P450"/>
</dbReference>
<keyword evidence="7 9" id="KW-0408">Iron</keyword>
<evidence type="ECO:0000256" key="1">
    <source>
        <dbReference type="ARBA" id="ARBA00001971"/>
    </source>
</evidence>
<keyword evidence="5 9" id="KW-0479">Metal-binding</keyword>
<dbReference type="GO" id="GO:0016705">
    <property type="term" value="F:oxidoreductase activity, acting on paired donors, with incorporation or reduction of molecular oxygen"/>
    <property type="evidence" value="ECO:0007669"/>
    <property type="project" value="InterPro"/>
</dbReference>
<comment type="cofactor">
    <cofactor evidence="1 9">
        <name>heme</name>
        <dbReference type="ChEBI" id="CHEBI:30413"/>
    </cofactor>
</comment>
<evidence type="ECO:0000256" key="3">
    <source>
        <dbReference type="ARBA" id="ARBA00010617"/>
    </source>
</evidence>
<evidence type="ECO:0000256" key="2">
    <source>
        <dbReference type="ARBA" id="ARBA00005179"/>
    </source>
</evidence>
<dbReference type="GO" id="GO:0004497">
    <property type="term" value="F:monooxygenase activity"/>
    <property type="evidence" value="ECO:0007669"/>
    <property type="project" value="UniProtKB-KW"/>
</dbReference>
<comment type="similarity">
    <text evidence="3">Belongs to the cytochrome P450 family.</text>
</comment>
<evidence type="ECO:0000313" key="11">
    <source>
        <dbReference type="Proteomes" id="UP001385951"/>
    </source>
</evidence>
<dbReference type="Pfam" id="PF00067">
    <property type="entry name" value="p450"/>
    <property type="match status" value="1"/>
</dbReference>
<evidence type="ECO:0000256" key="5">
    <source>
        <dbReference type="ARBA" id="ARBA00022723"/>
    </source>
</evidence>
<dbReference type="AlphaFoldDB" id="A0AAW0FL01"/>
<dbReference type="InterPro" id="IPR050121">
    <property type="entry name" value="Cytochrome_P450_monoxygenase"/>
</dbReference>
<dbReference type="Gene3D" id="1.10.630.10">
    <property type="entry name" value="Cytochrome P450"/>
    <property type="match status" value="1"/>
</dbReference>
<proteinExistence type="inferred from homology"/>
<keyword evidence="6" id="KW-0560">Oxidoreductase</keyword>
<evidence type="ECO:0000256" key="7">
    <source>
        <dbReference type="ARBA" id="ARBA00023004"/>
    </source>
</evidence>
<evidence type="ECO:0000256" key="8">
    <source>
        <dbReference type="ARBA" id="ARBA00023033"/>
    </source>
</evidence>
<name>A0AAW0FL01_9APHY</name>
<dbReference type="PRINTS" id="PR00465">
    <property type="entry name" value="EP450IV"/>
</dbReference>
<dbReference type="EMBL" id="JASBNA010000078">
    <property type="protein sequence ID" value="KAK7678031.1"/>
    <property type="molecule type" value="Genomic_DNA"/>
</dbReference>
<accession>A0AAW0FL01</accession>
<comment type="caution">
    <text evidence="10">The sequence shown here is derived from an EMBL/GenBank/DDBJ whole genome shotgun (WGS) entry which is preliminary data.</text>
</comment>
<comment type="pathway">
    <text evidence="2">Secondary metabolite biosynthesis.</text>
</comment>
<feature type="binding site" description="axial binding residue" evidence="9">
    <location>
        <position position="115"/>
    </location>
    <ligand>
        <name>heme</name>
        <dbReference type="ChEBI" id="CHEBI:30413"/>
    </ligand>
    <ligandPart>
        <name>Fe</name>
        <dbReference type="ChEBI" id="CHEBI:18248"/>
    </ligandPart>
</feature>
<protein>
    <recommendedName>
        <fullName evidence="12">Cytochrome P450</fullName>
    </recommendedName>
</protein>
<dbReference type="PANTHER" id="PTHR24305:SF166">
    <property type="entry name" value="CYTOCHROME P450 12A4, MITOCHONDRIAL-RELATED"/>
    <property type="match status" value="1"/>
</dbReference>
<dbReference type="Proteomes" id="UP001385951">
    <property type="component" value="Unassembled WGS sequence"/>
</dbReference>
<keyword evidence="11" id="KW-1185">Reference proteome</keyword>
<evidence type="ECO:0000256" key="9">
    <source>
        <dbReference type="PIRSR" id="PIRSR602403-1"/>
    </source>
</evidence>
<reference evidence="10 11" key="1">
    <citation type="submission" date="2022-09" db="EMBL/GenBank/DDBJ databases">
        <authorList>
            <person name="Palmer J.M."/>
        </authorList>
    </citation>
    <scope>NUCLEOTIDE SEQUENCE [LARGE SCALE GENOMIC DNA]</scope>
    <source>
        <strain evidence="10 11">DSM 7382</strain>
    </source>
</reference>
<dbReference type="SUPFAM" id="SSF48264">
    <property type="entry name" value="Cytochrome P450"/>
    <property type="match status" value="1"/>
</dbReference>
<keyword evidence="4 9" id="KW-0349">Heme</keyword>
<gene>
    <name evidence="10" type="ORF">QCA50_018972</name>
</gene>
<evidence type="ECO:0000256" key="6">
    <source>
        <dbReference type="ARBA" id="ARBA00023002"/>
    </source>
</evidence>
<dbReference type="GO" id="GO:0020037">
    <property type="term" value="F:heme binding"/>
    <property type="evidence" value="ECO:0007669"/>
    <property type="project" value="InterPro"/>
</dbReference>
<dbReference type="GO" id="GO:0005506">
    <property type="term" value="F:iron ion binding"/>
    <property type="evidence" value="ECO:0007669"/>
    <property type="project" value="InterPro"/>
</dbReference>
<evidence type="ECO:0000256" key="4">
    <source>
        <dbReference type="ARBA" id="ARBA00022617"/>
    </source>
</evidence>
<sequence>MDELMALPYLDMVVRETLRVHAPVPSTIRQAQEDEVIPVGEPYTDRHGEVRDEIRVLKGDVIVVPILSLNRSKEIWGPDAMEFNPERWETPPSGTEDIPGVWGHILSFLGGPRACIGYRFSVVEMKSLLFVLLRSFEFELAVDPASIQKKQGAVSRPFVSTEAEVGDQMPLFVRHYRRC</sequence>
<keyword evidence="8" id="KW-0503">Monooxygenase</keyword>
<evidence type="ECO:0000313" key="10">
    <source>
        <dbReference type="EMBL" id="KAK7678031.1"/>
    </source>
</evidence>
<evidence type="ECO:0008006" key="12">
    <source>
        <dbReference type="Google" id="ProtNLM"/>
    </source>
</evidence>
<dbReference type="PANTHER" id="PTHR24305">
    <property type="entry name" value="CYTOCHROME P450"/>
    <property type="match status" value="1"/>
</dbReference>
<organism evidence="10 11">
    <name type="scientific">Cerrena zonata</name>
    <dbReference type="NCBI Taxonomy" id="2478898"/>
    <lineage>
        <taxon>Eukaryota</taxon>
        <taxon>Fungi</taxon>
        <taxon>Dikarya</taxon>
        <taxon>Basidiomycota</taxon>
        <taxon>Agaricomycotina</taxon>
        <taxon>Agaricomycetes</taxon>
        <taxon>Polyporales</taxon>
        <taxon>Cerrenaceae</taxon>
        <taxon>Cerrena</taxon>
    </lineage>
</organism>
<dbReference type="InterPro" id="IPR002403">
    <property type="entry name" value="Cyt_P450_E_grp-IV"/>
</dbReference>